<feature type="repeat" description="TPR" evidence="1">
    <location>
        <begin position="143"/>
        <end position="176"/>
    </location>
</feature>
<evidence type="ECO:0000313" key="3">
    <source>
        <dbReference type="EMBL" id="TPX13254.1"/>
    </source>
</evidence>
<feature type="compositionally biased region" description="Basic and acidic residues" evidence="2">
    <location>
        <begin position="8"/>
        <end position="24"/>
    </location>
</feature>
<dbReference type="AlphaFoldDB" id="A0A507B3E6"/>
<dbReference type="Proteomes" id="UP000319257">
    <property type="component" value="Unassembled WGS sequence"/>
</dbReference>
<proteinExistence type="predicted"/>
<feature type="region of interest" description="Disordered" evidence="2">
    <location>
        <begin position="1"/>
        <end position="24"/>
    </location>
</feature>
<dbReference type="RefSeq" id="XP_030994965.1">
    <property type="nucleotide sequence ID" value="XM_031140837.1"/>
</dbReference>
<name>A0A507B3E6_9PEZI</name>
<keyword evidence="4" id="KW-1185">Reference proteome</keyword>
<dbReference type="InterPro" id="IPR019734">
    <property type="entry name" value="TPR_rpt"/>
</dbReference>
<dbReference type="SUPFAM" id="SSF48452">
    <property type="entry name" value="TPR-like"/>
    <property type="match status" value="1"/>
</dbReference>
<organism evidence="3 4">
    <name type="scientific">Thyridium curvatum</name>
    <dbReference type="NCBI Taxonomy" id="1093900"/>
    <lineage>
        <taxon>Eukaryota</taxon>
        <taxon>Fungi</taxon>
        <taxon>Dikarya</taxon>
        <taxon>Ascomycota</taxon>
        <taxon>Pezizomycotina</taxon>
        <taxon>Sordariomycetes</taxon>
        <taxon>Sordariomycetidae</taxon>
        <taxon>Thyridiales</taxon>
        <taxon>Thyridiaceae</taxon>
        <taxon>Thyridium</taxon>
    </lineage>
</organism>
<dbReference type="PROSITE" id="PS50005">
    <property type="entry name" value="TPR"/>
    <property type="match status" value="1"/>
</dbReference>
<accession>A0A507B3E6</accession>
<dbReference type="STRING" id="1093900.A0A507B3E6"/>
<protein>
    <submittedName>
        <fullName evidence="3">Uncharacterized protein</fullName>
    </submittedName>
</protein>
<dbReference type="OrthoDB" id="629492at2759"/>
<evidence type="ECO:0000256" key="2">
    <source>
        <dbReference type="SAM" id="MobiDB-lite"/>
    </source>
</evidence>
<reference evidence="3 4" key="1">
    <citation type="submission" date="2019-06" db="EMBL/GenBank/DDBJ databases">
        <title>Draft genome sequence of the filamentous fungus Phialemoniopsis curvata isolated from diesel fuel.</title>
        <authorList>
            <person name="Varaljay V.A."/>
            <person name="Lyon W.J."/>
            <person name="Crouch A.L."/>
            <person name="Drake C.E."/>
            <person name="Hollomon J.M."/>
            <person name="Nadeau L.J."/>
            <person name="Nunn H.S."/>
            <person name="Stevenson B.S."/>
            <person name="Bojanowski C.L."/>
            <person name="Crookes-Goodson W.J."/>
        </authorList>
    </citation>
    <scope>NUCLEOTIDE SEQUENCE [LARGE SCALE GENOMIC DNA]</scope>
    <source>
        <strain evidence="3 4">D216</strain>
    </source>
</reference>
<dbReference type="InParanoid" id="A0A507B3E6"/>
<gene>
    <name evidence="3" type="ORF">E0L32_006227</name>
</gene>
<dbReference type="InterPro" id="IPR011990">
    <property type="entry name" value="TPR-like_helical_dom_sf"/>
</dbReference>
<dbReference type="Gene3D" id="1.25.40.10">
    <property type="entry name" value="Tetratricopeptide repeat domain"/>
    <property type="match status" value="1"/>
</dbReference>
<sequence length="683" mass="75526">MAGRLVPQKREGTMGDRDKDGRPSKMARYIEKGLQLYHEQGYDTAEKSFRKALWRCKCNQTQYDQLVAHGIDVGTMESAVTACGCRDYRPSSQSYIGYCAAPVDRQRGYLGVYALDLNSFRQLLLKPCTCGSGQKQCPEKEHLDALDGLAATYTALQDLDQALECASQMITVAPSRPDGYLRYAKALRVLKPTDRFSPAAMFKQCLHVANDADAKHVQQIVQKNLATLLRFDLISHLPVELQIQVISELSVTDLRLDTRKLALLLDNLPFLKVVDLANPFPDWKGSATLSYEPSYLSRRNEALSRVHTLRLENVVDNNEILAGQLLKAVAGSLTELHLIGIPADGPGASITVLPDLPSLTRLKLVPGPDLPAGAVREDARPIVPMASSPTICPDGQSTNDTGCRPRRSRLLATETRLQWGQLEVLIVGDRVSMCSQDPTGIRPFPCLGPKMRVIDILSRDDAVSFGVLGHQPVLYDPDRPEQGGDDPKLDRLEVFRCRGSLDPRDIEWCITPAMDSGTLHTLELSGDPVPDVPHPVDYFTHFGDASRVRTLGLYDFRFDNAMSYRNPYTGRPFLDWLARFPGVETVSVYPQPFDGAAETIAELLERTGPAAATDGSVAGANRVRTVYQDCLQGVQMDKVLALAAVKGVNVVRTRAPYRPPVFPYPDLPPAEAENFVSRRIRDF</sequence>
<dbReference type="GeneID" id="41973674"/>
<dbReference type="EMBL" id="SKBQ01000035">
    <property type="protein sequence ID" value="TPX13254.1"/>
    <property type="molecule type" value="Genomic_DNA"/>
</dbReference>
<evidence type="ECO:0000313" key="4">
    <source>
        <dbReference type="Proteomes" id="UP000319257"/>
    </source>
</evidence>
<evidence type="ECO:0000256" key="1">
    <source>
        <dbReference type="PROSITE-ProRule" id="PRU00339"/>
    </source>
</evidence>
<comment type="caution">
    <text evidence="3">The sequence shown here is derived from an EMBL/GenBank/DDBJ whole genome shotgun (WGS) entry which is preliminary data.</text>
</comment>
<keyword evidence="1" id="KW-0802">TPR repeat</keyword>